<keyword evidence="5 12" id="KW-1133">Transmembrane helix</keyword>
<dbReference type="EMBL" id="CP035806">
    <property type="protein sequence ID" value="QBE49027.1"/>
    <property type="molecule type" value="Genomic_DNA"/>
</dbReference>
<dbReference type="PANTHER" id="PTHR37461">
    <property type="entry name" value="ANTI-SIGMA-K FACTOR RSKA"/>
    <property type="match status" value="1"/>
</dbReference>
<dbReference type="Gene3D" id="1.10.10.1320">
    <property type="entry name" value="Anti-sigma factor, zinc-finger domain"/>
    <property type="match status" value="1"/>
</dbReference>
<keyword evidence="15" id="KW-1185">Reference proteome</keyword>
<evidence type="ECO:0000256" key="9">
    <source>
        <dbReference type="ARBA" id="ARBA00029829"/>
    </source>
</evidence>
<dbReference type="GO" id="GO:0005886">
    <property type="term" value="C:plasma membrane"/>
    <property type="evidence" value="ECO:0007669"/>
    <property type="project" value="UniProtKB-SubCell"/>
</dbReference>
<comment type="subcellular location">
    <subcellularLocation>
        <location evidence="2">Cell membrane</location>
    </subcellularLocation>
    <subcellularLocation>
        <location evidence="1">Membrane</location>
        <topology evidence="1">Single-pass membrane protein</topology>
    </subcellularLocation>
</comment>
<sequence>MNEQHFRELSAARALHALSPEEERAFSEALAAHPEWQRVVDEDLETAGSLGAASAAAEPPAASRAAILDLVSRSPQFEPPAQDARGGAPGAAHDAPEPRNAPAPPGGGASPEADAPRARRRAGWFALAASIAVLLAVAIALPLRGALEAQDPVTIALQQVGSAGDARTSTVELADGGEATLHWSDSEQQAVLVADGMQPAPDDHDYELWIVRGDQPISLGVMRAEDDGDAAVLADGFEPGDAVAVTVEQQGGSPTGLPTTDPVVVIATA</sequence>
<evidence type="ECO:0000256" key="5">
    <source>
        <dbReference type="ARBA" id="ARBA00022989"/>
    </source>
</evidence>
<organism evidence="14 15">
    <name type="scientific">Leucobacter triazinivorans</name>
    <dbReference type="NCBI Taxonomy" id="1784719"/>
    <lineage>
        <taxon>Bacteria</taxon>
        <taxon>Bacillati</taxon>
        <taxon>Actinomycetota</taxon>
        <taxon>Actinomycetes</taxon>
        <taxon>Micrococcales</taxon>
        <taxon>Microbacteriaceae</taxon>
        <taxon>Leucobacter</taxon>
    </lineage>
</organism>
<keyword evidence="6" id="KW-0805">Transcription regulation</keyword>
<evidence type="ECO:0000256" key="8">
    <source>
        <dbReference type="ARBA" id="ARBA00023163"/>
    </source>
</evidence>
<evidence type="ECO:0000256" key="7">
    <source>
        <dbReference type="ARBA" id="ARBA00023136"/>
    </source>
</evidence>
<proteinExistence type="predicted"/>
<evidence type="ECO:0000313" key="14">
    <source>
        <dbReference type="EMBL" id="QBE49027.1"/>
    </source>
</evidence>
<dbReference type="OrthoDB" id="153510at2"/>
<protein>
    <recommendedName>
        <fullName evidence="10">Regulator of SigK</fullName>
    </recommendedName>
    <alternativeName>
        <fullName evidence="9">Sigma-K anti-sigma factor RskA</fullName>
    </alternativeName>
</protein>
<dbReference type="InterPro" id="IPR018764">
    <property type="entry name" value="RskA_C"/>
</dbReference>
<dbReference type="RefSeq" id="WP_130110161.1">
    <property type="nucleotide sequence ID" value="NZ_CP035806.1"/>
</dbReference>
<dbReference type="InterPro" id="IPR041916">
    <property type="entry name" value="Anti_sigma_zinc_sf"/>
</dbReference>
<evidence type="ECO:0000313" key="15">
    <source>
        <dbReference type="Proteomes" id="UP000289260"/>
    </source>
</evidence>
<evidence type="ECO:0000256" key="4">
    <source>
        <dbReference type="ARBA" id="ARBA00022692"/>
    </source>
</evidence>
<evidence type="ECO:0000259" key="13">
    <source>
        <dbReference type="Pfam" id="PF10099"/>
    </source>
</evidence>
<dbReference type="AlphaFoldDB" id="A0A4P6KF51"/>
<dbReference type="GO" id="GO:0016989">
    <property type="term" value="F:sigma factor antagonist activity"/>
    <property type="evidence" value="ECO:0007669"/>
    <property type="project" value="TreeGrafter"/>
</dbReference>
<name>A0A4P6KF51_9MICO</name>
<keyword evidence="8" id="KW-0804">Transcription</keyword>
<dbReference type="InterPro" id="IPR051474">
    <property type="entry name" value="Anti-sigma-K/W_factor"/>
</dbReference>
<evidence type="ECO:0000256" key="2">
    <source>
        <dbReference type="ARBA" id="ARBA00004236"/>
    </source>
</evidence>
<evidence type="ECO:0000256" key="6">
    <source>
        <dbReference type="ARBA" id="ARBA00023015"/>
    </source>
</evidence>
<dbReference type="KEGG" id="ltr:EVS81_09390"/>
<evidence type="ECO:0000256" key="11">
    <source>
        <dbReference type="SAM" id="MobiDB-lite"/>
    </source>
</evidence>
<evidence type="ECO:0000256" key="12">
    <source>
        <dbReference type="SAM" id="Phobius"/>
    </source>
</evidence>
<dbReference type="GO" id="GO:0006417">
    <property type="term" value="P:regulation of translation"/>
    <property type="evidence" value="ECO:0007669"/>
    <property type="project" value="TreeGrafter"/>
</dbReference>
<dbReference type="Proteomes" id="UP000289260">
    <property type="component" value="Chromosome"/>
</dbReference>
<dbReference type="PANTHER" id="PTHR37461:SF1">
    <property type="entry name" value="ANTI-SIGMA-K FACTOR RSKA"/>
    <property type="match status" value="1"/>
</dbReference>
<feature type="domain" description="Anti-sigma K factor RskA C-terminal" evidence="13">
    <location>
        <begin position="128"/>
        <end position="260"/>
    </location>
</feature>
<keyword evidence="7 12" id="KW-0472">Membrane</keyword>
<keyword evidence="3" id="KW-1003">Cell membrane</keyword>
<evidence type="ECO:0000256" key="10">
    <source>
        <dbReference type="ARBA" id="ARBA00030803"/>
    </source>
</evidence>
<feature type="transmembrane region" description="Helical" evidence="12">
    <location>
        <begin position="124"/>
        <end position="143"/>
    </location>
</feature>
<evidence type="ECO:0000256" key="3">
    <source>
        <dbReference type="ARBA" id="ARBA00022475"/>
    </source>
</evidence>
<keyword evidence="4 12" id="KW-0812">Transmembrane</keyword>
<evidence type="ECO:0000256" key="1">
    <source>
        <dbReference type="ARBA" id="ARBA00004167"/>
    </source>
</evidence>
<reference evidence="14 15" key="1">
    <citation type="submission" date="2019-02" db="EMBL/GenBank/DDBJ databases">
        <authorList>
            <person name="Sun L."/>
            <person name="Pan D."/>
            <person name="Wu X."/>
        </authorList>
    </citation>
    <scope>NUCLEOTIDE SEQUENCE [LARGE SCALE GENOMIC DNA]</scope>
    <source>
        <strain evidence="14 15">JW-1</strain>
    </source>
</reference>
<dbReference type="Pfam" id="PF10099">
    <property type="entry name" value="RskA_C"/>
    <property type="match status" value="1"/>
</dbReference>
<gene>
    <name evidence="14" type="ORF">EVS81_09390</name>
</gene>
<accession>A0A4P6KF51</accession>
<feature type="region of interest" description="Disordered" evidence="11">
    <location>
        <begin position="76"/>
        <end position="115"/>
    </location>
</feature>